<sequence>MPMIPPSEGSSLPTFADLLRYARRQLQDAEEILRLPWQGAVPTREQVDALEEARTHIAAAHGILRTAEESNRNA</sequence>
<gene>
    <name evidence="1" type="ORF">LVJ94_33195</name>
</gene>
<dbReference type="EMBL" id="CP089983">
    <property type="protein sequence ID" value="WXB01760.1"/>
    <property type="molecule type" value="Genomic_DNA"/>
</dbReference>
<reference evidence="1" key="1">
    <citation type="submission" date="2021-12" db="EMBL/GenBank/DDBJ databases">
        <title>Discovery of the Pendulisporaceae a myxobacterial family with distinct sporulation behavior and unique specialized metabolism.</title>
        <authorList>
            <person name="Garcia R."/>
            <person name="Popoff A."/>
            <person name="Bader C.D."/>
            <person name="Loehr J."/>
            <person name="Walesch S."/>
            <person name="Walt C."/>
            <person name="Boldt J."/>
            <person name="Bunk B."/>
            <person name="Haeckl F.J.F.P.J."/>
            <person name="Gunesch A.P."/>
            <person name="Birkelbach J."/>
            <person name="Nuebel U."/>
            <person name="Pietschmann T."/>
            <person name="Bach T."/>
            <person name="Mueller R."/>
        </authorList>
    </citation>
    <scope>NUCLEOTIDE SEQUENCE</scope>
    <source>
        <strain evidence="1">MSr11367</strain>
    </source>
</reference>
<evidence type="ECO:0000313" key="1">
    <source>
        <dbReference type="EMBL" id="WXB01760.1"/>
    </source>
</evidence>
<keyword evidence="2" id="KW-1185">Reference proteome</keyword>
<evidence type="ECO:0000313" key="2">
    <source>
        <dbReference type="Proteomes" id="UP001374803"/>
    </source>
</evidence>
<accession>A0ABZ2KT96</accession>
<proteinExistence type="predicted"/>
<protein>
    <submittedName>
        <fullName evidence="1">Uncharacterized protein</fullName>
    </submittedName>
</protein>
<name>A0ABZ2KT96_9BACT</name>
<dbReference type="Proteomes" id="UP001374803">
    <property type="component" value="Chromosome"/>
</dbReference>
<dbReference type="RefSeq" id="WP_394831379.1">
    <property type="nucleotide sequence ID" value="NZ_CP089929.1"/>
</dbReference>
<organism evidence="1 2">
    <name type="scientific">Pendulispora rubella</name>
    <dbReference type="NCBI Taxonomy" id="2741070"/>
    <lineage>
        <taxon>Bacteria</taxon>
        <taxon>Pseudomonadati</taxon>
        <taxon>Myxococcota</taxon>
        <taxon>Myxococcia</taxon>
        <taxon>Myxococcales</taxon>
        <taxon>Sorangiineae</taxon>
        <taxon>Pendulisporaceae</taxon>
        <taxon>Pendulispora</taxon>
    </lineage>
</organism>